<sequence length="450" mass="48680">MGMREIFGNATLISGGNIAASALNFITFLITLNALGTHGFGVYSLVLSVLAVATLFLDMGVGKLVVADVAKDINERKGDDAGALFGGYILLQVVLGIILVACLFFGSGSVAAYFGPDIEIYIRLIAMLVIAGAARNILLTAFQVVSDFSSYAKFLFAEALAKLALTAIAAYSLANVEGMLLATAIGSIISLAAFWGHIPARLKKAGLFGPQTRKSLAVMFTKHGKWSIISSQARNLESNIPPWIVGYFLGVNAVGIYSALLKIQVTAIRLFEPLETVFYPMVSRLGSPEDSRRQIIRATKYILYSSIPVVAGVVLFAEPIIRTVLGEEVVPYANVLRILMFTLLIFIANIPMKPFFYNLKAQKQLTIVSAIILVSTLFAGSALASYLGLMGIALNHLISPAIDLALKRRYMAQITGARYPIAEFVLLDRQDAELFRRFAADPLRILGVKK</sequence>
<proteinExistence type="predicted"/>
<accession>A0A7J4J2W9</accession>
<dbReference type="Proteomes" id="UP000565078">
    <property type="component" value="Unassembled WGS sequence"/>
</dbReference>
<evidence type="ECO:0000256" key="1">
    <source>
        <dbReference type="ARBA" id="ARBA00004651"/>
    </source>
</evidence>
<comment type="caution">
    <text evidence="7">The sequence shown here is derived from an EMBL/GenBank/DDBJ whole genome shotgun (WGS) entry which is preliminary data.</text>
</comment>
<reference evidence="8" key="1">
    <citation type="journal article" date="2020" name="bioRxiv">
        <title>A rank-normalized archaeal taxonomy based on genome phylogeny resolves widespread incomplete and uneven classifications.</title>
        <authorList>
            <person name="Rinke C."/>
            <person name="Chuvochina M."/>
            <person name="Mussig A.J."/>
            <person name="Chaumeil P.-A."/>
            <person name="Waite D.W."/>
            <person name="Whitman W.B."/>
            <person name="Parks D.H."/>
            <person name="Hugenholtz P."/>
        </authorList>
    </citation>
    <scope>NUCLEOTIDE SEQUENCE [LARGE SCALE GENOMIC DNA]</scope>
</reference>
<feature type="transmembrane region" description="Helical" evidence="6">
    <location>
        <begin position="179"/>
        <end position="198"/>
    </location>
</feature>
<feature type="transmembrane region" description="Helical" evidence="6">
    <location>
        <begin position="42"/>
        <end position="66"/>
    </location>
</feature>
<organism evidence="7 8">
    <name type="scientific">Candidatus Iainarchaeum sp</name>
    <dbReference type="NCBI Taxonomy" id="3101447"/>
    <lineage>
        <taxon>Archaea</taxon>
        <taxon>Candidatus Iainarchaeota</taxon>
        <taxon>Candidatus Iainarchaeia</taxon>
        <taxon>Candidatus Iainarchaeales</taxon>
        <taxon>Candidatus Iainarchaeaceae</taxon>
        <taxon>Candidatus Iainarchaeum</taxon>
    </lineage>
</organism>
<evidence type="ECO:0000256" key="4">
    <source>
        <dbReference type="ARBA" id="ARBA00022989"/>
    </source>
</evidence>
<name>A0A7J4J2W9_9ARCH</name>
<gene>
    <name evidence="7" type="ORF">HA254_02845</name>
</gene>
<keyword evidence="5 6" id="KW-0472">Membrane</keyword>
<evidence type="ECO:0000256" key="2">
    <source>
        <dbReference type="ARBA" id="ARBA00022475"/>
    </source>
</evidence>
<comment type="subcellular location">
    <subcellularLocation>
        <location evidence="1">Cell membrane</location>
        <topology evidence="1">Multi-pass membrane protein</topology>
    </subcellularLocation>
</comment>
<dbReference type="PANTHER" id="PTHR30250">
    <property type="entry name" value="PST FAMILY PREDICTED COLANIC ACID TRANSPORTER"/>
    <property type="match status" value="1"/>
</dbReference>
<dbReference type="EMBL" id="DUGC01000050">
    <property type="protein sequence ID" value="HIH09586.1"/>
    <property type="molecule type" value="Genomic_DNA"/>
</dbReference>
<evidence type="ECO:0000256" key="5">
    <source>
        <dbReference type="ARBA" id="ARBA00023136"/>
    </source>
</evidence>
<dbReference type="Pfam" id="PF13440">
    <property type="entry name" value="Polysacc_synt_3"/>
    <property type="match status" value="1"/>
</dbReference>
<feature type="transmembrane region" description="Helical" evidence="6">
    <location>
        <begin position="364"/>
        <end position="380"/>
    </location>
</feature>
<feature type="transmembrane region" description="Helical" evidence="6">
    <location>
        <begin position="154"/>
        <end position="173"/>
    </location>
</feature>
<evidence type="ECO:0000313" key="8">
    <source>
        <dbReference type="Proteomes" id="UP000565078"/>
    </source>
</evidence>
<keyword evidence="3 6" id="KW-0812">Transmembrane</keyword>
<dbReference type="PANTHER" id="PTHR30250:SF11">
    <property type="entry name" value="O-ANTIGEN TRANSPORTER-RELATED"/>
    <property type="match status" value="1"/>
</dbReference>
<dbReference type="GO" id="GO:0005886">
    <property type="term" value="C:plasma membrane"/>
    <property type="evidence" value="ECO:0007669"/>
    <property type="project" value="UniProtKB-SubCell"/>
</dbReference>
<feature type="transmembrane region" description="Helical" evidence="6">
    <location>
        <begin position="120"/>
        <end position="142"/>
    </location>
</feature>
<keyword evidence="4 6" id="KW-1133">Transmembrane helix</keyword>
<dbReference type="AlphaFoldDB" id="A0A7J4J2W9"/>
<feature type="transmembrane region" description="Helical" evidence="6">
    <location>
        <begin position="301"/>
        <end position="321"/>
    </location>
</feature>
<dbReference type="InterPro" id="IPR050833">
    <property type="entry name" value="Poly_Biosynth_Transport"/>
</dbReference>
<feature type="transmembrane region" description="Helical" evidence="6">
    <location>
        <begin position="12"/>
        <end position="36"/>
    </location>
</feature>
<evidence type="ECO:0000256" key="3">
    <source>
        <dbReference type="ARBA" id="ARBA00022692"/>
    </source>
</evidence>
<keyword evidence="2" id="KW-1003">Cell membrane</keyword>
<evidence type="ECO:0000256" key="6">
    <source>
        <dbReference type="SAM" id="Phobius"/>
    </source>
</evidence>
<feature type="transmembrane region" description="Helical" evidence="6">
    <location>
        <begin position="333"/>
        <end position="352"/>
    </location>
</feature>
<feature type="transmembrane region" description="Helical" evidence="6">
    <location>
        <begin position="87"/>
        <end position="114"/>
    </location>
</feature>
<protein>
    <submittedName>
        <fullName evidence="7">Oligosaccharide flippase family protein</fullName>
    </submittedName>
</protein>
<evidence type="ECO:0000313" key="7">
    <source>
        <dbReference type="EMBL" id="HIH09586.1"/>
    </source>
</evidence>